<feature type="region of interest" description="Disordered" evidence="1">
    <location>
        <begin position="161"/>
        <end position="197"/>
    </location>
</feature>
<dbReference type="EMBL" id="JARJCM010000061">
    <property type="protein sequence ID" value="KAJ7033959.1"/>
    <property type="molecule type" value="Genomic_DNA"/>
</dbReference>
<name>A0AAD6SUJ3_9AGAR</name>
<accession>A0AAD6SUJ3</accession>
<reference evidence="2" key="1">
    <citation type="submission" date="2023-03" db="EMBL/GenBank/DDBJ databases">
        <title>Massive genome expansion in bonnet fungi (Mycena s.s.) driven by repeated elements and novel gene families across ecological guilds.</title>
        <authorList>
            <consortium name="Lawrence Berkeley National Laboratory"/>
            <person name="Harder C.B."/>
            <person name="Miyauchi S."/>
            <person name="Viragh M."/>
            <person name="Kuo A."/>
            <person name="Thoen E."/>
            <person name="Andreopoulos B."/>
            <person name="Lu D."/>
            <person name="Skrede I."/>
            <person name="Drula E."/>
            <person name="Henrissat B."/>
            <person name="Morin E."/>
            <person name="Kohler A."/>
            <person name="Barry K."/>
            <person name="LaButti K."/>
            <person name="Morin E."/>
            <person name="Salamov A."/>
            <person name="Lipzen A."/>
            <person name="Mereny Z."/>
            <person name="Hegedus B."/>
            <person name="Baldrian P."/>
            <person name="Stursova M."/>
            <person name="Weitz H."/>
            <person name="Taylor A."/>
            <person name="Grigoriev I.V."/>
            <person name="Nagy L.G."/>
            <person name="Martin F."/>
            <person name="Kauserud H."/>
        </authorList>
    </citation>
    <scope>NUCLEOTIDE SEQUENCE</scope>
    <source>
        <strain evidence="2">CBHHK200</strain>
    </source>
</reference>
<sequence>MPDGTAVPAAATPSASSSAPTAPTTTGRGSTTKSWAHLRRRTKLINEGNSRRCNEAKSPKEQIQFVGKYLVRAVNPYLDVGLVMTYGAARNWNPPSAPDPSNTIVIPQSELDLQAKHADAFDAMLASAPGCLEVVKEFYHDPDRTHWSSLVSLVRTSTRSARQQDSNDLKHNTHYVLPDPNTETLTPPISRGASESDRGITHPVLRNYILSWTL</sequence>
<proteinExistence type="predicted"/>
<feature type="compositionally biased region" description="Low complexity" evidence="1">
    <location>
        <begin position="1"/>
        <end position="32"/>
    </location>
</feature>
<organism evidence="2 3">
    <name type="scientific">Mycena alexandri</name>
    <dbReference type="NCBI Taxonomy" id="1745969"/>
    <lineage>
        <taxon>Eukaryota</taxon>
        <taxon>Fungi</taxon>
        <taxon>Dikarya</taxon>
        <taxon>Basidiomycota</taxon>
        <taxon>Agaricomycotina</taxon>
        <taxon>Agaricomycetes</taxon>
        <taxon>Agaricomycetidae</taxon>
        <taxon>Agaricales</taxon>
        <taxon>Marasmiineae</taxon>
        <taxon>Mycenaceae</taxon>
        <taxon>Mycena</taxon>
    </lineage>
</organism>
<dbReference type="AlphaFoldDB" id="A0AAD6SUJ3"/>
<gene>
    <name evidence="2" type="ORF">C8F04DRAFT_605817</name>
</gene>
<dbReference type="Proteomes" id="UP001218188">
    <property type="component" value="Unassembled WGS sequence"/>
</dbReference>
<evidence type="ECO:0000313" key="2">
    <source>
        <dbReference type="EMBL" id="KAJ7033959.1"/>
    </source>
</evidence>
<evidence type="ECO:0000313" key="3">
    <source>
        <dbReference type="Proteomes" id="UP001218188"/>
    </source>
</evidence>
<comment type="caution">
    <text evidence="2">The sequence shown here is derived from an EMBL/GenBank/DDBJ whole genome shotgun (WGS) entry which is preliminary data.</text>
</comment>
<protein>
    <submittedName>
        <fullName evidence="2">Uncharacterized protein</fullName>
    </submittedName>
</protein>
<evidence type="ECO:0000256" key="1">
    <source>
        <dbReference type="SAM" id="MobiDB-lite"/>
    </source>
</evidence>
<feature type="region of interest" description="Disordered" evidence="1">
    <location>
        <begin position="1"/>
        <end position="35"/>
    </location>
</feature>
<keyword evidence="3" id="KW-1185">Reference proteome</keyword>